<sequence length="142" mass="15994">MMNTNFKFIIGLVLVLGFLSCKSNRVALNHLEGSWLLTDNEKNLKYVKIDETKEHNGSILKIAEDSTIIDSYVMNCLIGTGKSKFYSEGTWNIAKNSKYISSTVPIDRQGHNFKILKLNDTSFILKNVDKKKTALAQNGHNP</sequence>
<accession>A0ABY1SHP1</accession>
<proteinExistence type="predicted"/>
<protein>
    <recommendedName>
        <fullName evidence="3">Lipocalin-like domain-containing protein</fullName>
    </recommendedName>
</protein>
<gene>
    <name evidence="1" type="ORF">SAMN04488009_2309</name>
</gene>
<evidence type="ECO:0000313" key="1">
    <source>
        <dbReference type="EMBL" id="SNR54739.1"/>
    </source>
</evidence>
<evidence type="ECO:0008006" key="3">
    <source>
        <dbReference type="Google" id="ProtNLM"/>
    </source>
</evidence>
<dbReference type="EMBL" id="FZNV01000003">
    <property type="protein sequence ID" value="SNR54739.1"/>
    <property type="molecule type" value="Genomic_DNA"/>
</dbReference>
<organism evidence="1 2">
    <name type="scientific">Maribacter sedimenticola</name>
    <dbReference type="NCBI Taxonomy" id="228956"/>
    <lineage>
        <taxon>Bacteria</taxon>
        <taxon>Pseudomonadati</taxon>
        <taxon>Bacteroidota</taxon>
        <taxon>Flavobacteriia</taxon>
        <taxon>Flavobacteriales</taxon>
        <taxon>Flavobacteriaceae</taxon>
        <taxon>Maribacter</taxon>
    </lineage>
</organism>
<reference evidence="1 2" key="1">
    <citation type="submission" date="2017-06" db="EMBL/GenBank/DDBJ databases">
        <authorList>
            <person name="Varghese N."/>
            <person name="Submissions S."/>
        </authorList>
    </citation>
    <scope>NUCLEOTIDE SEQUENCE [LARGE SCALE GENOMIC DNA]</scope>
    <source>
        <strain evidence="1 2">DSM 19840</strain>
    </source>
</reference>
<keyword evidence="2" id="KW-1185">Reference proteome</keyword>
<dbReference type="Proteomes" id="UP000198337">
    <property type="component" value="Unassembled WGS sequence"/>
</dbReference>
<dbReference type="PROSITE" id="PS51257">
    <property type="entry name" value="PROKAR_LIPOPROTEIN"/>
    <property type="match status" value="1"/>
</dbReference>
<comment type="caution">
    <text evidence="1">The sequence shown here is derived from an EMBL/GenBank/DDBJ whole genome shotgun (WGS) entry which is preliminary data.</text>
</comment>
<name>A0ABY1SHP1_9FLAO</name>
<evidence type="ECO:0000313" key="2">
    <source>
        <dbReference type="Proteomes" id="UP000198337"/>
    </source>
</evidence>
<dbReference type="RefSeq" id="WP_143815195.1">
    <property type="nucleotide sequence ID" value="NZ_FZNV01000003.1"/>
</dbReference>